<evidence type="ECO:0000313" key="3">
    <source>
        <dbReference type="Proteomes" id="UP000326924"/>
    </source>
</evidence>
<accession>A0A5J5EP62</accession>
<reference evidence="2 3" key="1">
    <citation type="submission" date="2019-09" db="EMBL/GenBank/DDBJ databases">
        <title>Draft genome of the ectomycorrhizal ascomycete Sphaerosporella brunnea.</title>
        <authorList>
            <consortium name="DOE Joint Genome Institute"/>
            <person name="Benucci G.M."/>
            <person name="Marozzi G."/>
            <person name="Antonielli L."/>
            <person name="Sanchez S."/>
            <person name="Marco P."/>
            <person name="Wang X."/>
            <person name="Falini L.B."/>
            <person name="Barry K."/>
            <person name="Haridas S."/>
            <person name="Lipzen A."/>
            <person name="Labutti K."/>
            <person name="Grigoriev I.V."/>
            <person name="Murat C."/>
            <person name="Martin F."/>
            <person name="Albertini E."/>
            <person name="Donnini D."/>
            <person name="Bonito G."/>
        </authorList>
    </citation>
    <scope>NUCLEOTIDE SEQUENCE [LARGE SCALE GENOMIC DNA]</scope>
    <source>
        <strain evidence="2 3">Sb_GMNB300</strain>
    </source>
</reference>
<keyword evidence="3" id="KW-1185">Reference proteome</keyword>
<feature type="region of interest" description="Disordered" evidence="1">
    <location>
        <begin position="1"/>
        <end position="26"/>
    </location>
</feature>
<dbReference type="Proteomes" id="UP000326924">
    <property type="component" value="Unassembled WGS sequence"/>
</dbReference>
<protein>
    <submittedName>
        <fullName evidence="2">Uncharacterized protein</fullName>
    </submittedName>
</protein>
<evidence type="ECO:0000313" key="2">
    <source>
        <dbReference type="EMBL" id="KAA8898298.1"/>
    </source>
</evidence>
<dbReference type="AlphaFoldDB" id="A0A5J5EP62"/>
<gene>
    <name evidence="2" type="ORF">FN846DRAFT_991625</name>
</gene>
<dbReference type="InParanoid" id="A0A5J5EP62"/>
<proteinExistence type="predicted"/>
<name>A0A5J5EP62_9PEZI</name>
<dbReference type="EMBL" id="VXIS01000187">
    <property type="protein sequence ID" value="KAA8898298.1"/>
    <property type="molecule type" value="Genomic_DNA"/>
</dbReference>
<organism evidence="2 3">
    <name type="scientific">Sphaerosporella brunnea</name>
    <dbReference type="NCBI Taxonomy" id="1250544"/>
    <lineage>
        <taxon>Eukaryota</taxon>
        <taxon>Fungi</taxon>
        <taxon>Dikarya</taxon>
        <taxon>Ascomycota</taxon>
        <taxon>Pezizomycotina</taxon>
        <taxon>Pezizomycetes</taxon>
        <taxon>Pezizales</taxon>
        <taxon>Pyronemataceae</taxon>
        <taxon>Sphaerosporella</taxon>
    </lineage>
</organism>
<evidence type="ECO:0000256" key="1">
    <source>
        <dbReference type="SAM" id="MobiDB-lite"/>
    </source>
</evidence>
<comment type="caution">
    <text evidence="2">The sequence shown here is derived from an EMBL/GenBank/DDBJ whole genome shotgun (WGS) entry which is preliminary data.</text>
</comment>
<sequence>MPLNSTYDPLRPHIFNDTGNRPGASKPTRFVTDASLYGELWGCVINDVPELWALFDHHQDDVPEDLHDGDRWTAWPGRPFEEAAGGQARNRVRAVWQFDFEKWRRDAEWDLLVCGRVPGIKQRTHGDQAQHNLKKKQKPLSAKQLARSKLENCIPPEKPDVNKIHAIITCGDRKFWLSHTQAFGAHGISGDLLRLMKRVQIEELRALHLLYRTMTTKDIQAQDIAHHALGPGIVHHESLVHQENTTIDLLDWMANCPNYPTRPDAYCCGYAYAQKRGAPDPITDDAAFDRELPPSYGSPYADLGGCHETLRGYLPGGTRELIACSDRGFSTDIQAFISMRDHYFHYDASEGREFSTCLGPAECWLLRKAVESRMSCARSLRWATLKRLEVKRCSRCLITMRRSGTSVTATRRIGSGFSTIYEADCLDPPKF</sequence>